<sequence length="149" mass="16621">MQLDEILTPERCHARLLGVSKKRILTNVSELIAEQNELLKPDEIFSALMAREQLGSTGLGNGIAIPHCRVSCCHEILGALITIDSPIDFDSLDGRPVDILFVLLVPQQKTDEHLKTLAGLAELFNDEDFCYALRHTQDSEDLYNIAVTY</sequence>
<dbReference type="SUPFAM" id="SSF55804">
    <property type="entry name" value="Phoshotransferase/anion transport protein"/>
    <property type="match status" value="1"/>
</dbReference>
<dbReference type="EMBL" id="UINC01001061">
    <property type="protein sequence ID" value="SUZ69382.1"/>
    <property type="molecule type" value="Genomic_DNA"/>
</dbReference>
<dbReference type="PANTHER" id="PTHR47738:SF1">
    <property type="entry name" value="NITROGEN REGULATORY PROTEIN"/>
    <property type="match status" value="1"/>
</dbReference>
<dbReference type="CDD" id="cd00211">
    <property type="entry name" value="PTS_IIA_fru"/>
    <property type="match status" value="1"/>
</dbReference>
<dbReference type="NCBIfam" id="TIGR01419">
    <property type="entry name" value="nitro_reg_IIA"/>
    <property type="match status" value="1"/>
</dbReference>
<feature type="domain" description="PTS EIIA type-2" evidence="1">
    <location>
        <begin position="6"/>
        <end position="145"/>
    </location>
</feature>
<protein>
    <recommendedName>
        <fullName evidence="1">PTS EIIA type-2 domain-containing protein</fullName>
    </recommendedName>
</protein>
<dbReference type="InterPro" id="IPR002178">
    <property type="entry name" value="PTS_EIIA_type-2_dom"/>
</dbReference>
<evidence type="ECO:0000259" key="1">
    <source>
        <dbReference type="Pfam" id="PF00359"/>
    </source>
</evidence>
<dbReference type="GO" id="GO:0008982">
    <property type="term" value="F:protein-N(PI)-phosphohistidine-sugar phosphotransferase activity"/>
    <property type="evidence" value="ECO:0007669"/>
    <property type="project" value="InterPro"/>
</dbReference>
<accession>A0A381PQS9</accession>
<reference evidence="2" key="1">
    <citation type="submission" date="2018-05" db="EMBL/GenBank/DDBJ databases">
        <authorList>
            <person name="Lanie J.A."/>
            <person name="Ng W.-L."/>
            <person name="Kazmierczak K.M."/>
            <person name="Andrzejewski T.M."/>
            <person name="Davidsen T.M."/>
            <person name="Wayne K.J."/>
            <person name="Tettelin H."/>
            <person name="Glass J.I."/>
            <person name="Rusch D."/>
            <person name="Podicherti R."/>
            <person name="Tsui H.-C.T."/>
            <person name="Winkler M.E."/>
        </authorList>
    </citation>
    <scope>NUCLEOTIDE SEQUENCE</scope>
</reference>
<dbReference type="InterPro" id="IPR016152">
    <property type="entry name" value="PTrfase/Anion_transptr"/>
</dbReference>
<dbReference type="InterPro" id="IPR051541">
    <property type="entry name" value="PTS_SugarTrans_NitroReg"/>
</dbReference>
<dbReference type="Gene3D" id="3.40.930.10">
    <property type="entry name" value="Mannitol-specific EII, Chain A"/>
    <property type="match status" value="1"/>
</dbReference>
<gene>
    <name evidence="2" type="ORF">METZ01_LOCUS22236</name>
</gene>
<organism evidence="2">
    <name type="scientific">marine metagenome</name>
    <dbReference type="NCBI Taxonomy" id="408172"/>
    <lineage>
        <taxon>unclassified sequences</taxon>
        <taxon>metagenomes</taxon>
        <taxon>ecological metagenomes</taxon>
    </lineage>
</organism>
<name>A0A381PQS9_9ZZZZ</name>
<dbReference type="Pfam" id="PF00359">
    <property type="entry name" value="PTS_EIIA_2"/>
    <property type="match status" value="1"/>
</dbReference>
<evidence type="ECO:0000313" key="2">
    <source>
        <dbReference type="EMBL" id="SUZ69382.1"/>
    </source>
</evidence>
<dbReference type="GO" id="GO:0009401">
    <property type="term" value="P:phosphoenolpyruvate-dependent sugar phosphotransferase system"/>
    <property type="evidence" value="ECO:0007669"/>
    <property type="project" value="InterPro"/>
</dbReference>
<dbReference type="PANTHER" id="PTHR47738">
    <property type="entry name" value="PTS SYSTEM FRUCTOSE-LIKE EIIA COMPONENT-RELATED"/>
    <property type="match status" value="1"/>
</dbReference>
<dbReference type="GO" id="GO:0030295">
    <property type="term" value="F:protein kinase activator activity"/>
    <property type="evidence" value="ECO:0007669"/>
    <property type="project" value="TreeGrafter"/>
</dbReference>
<dbReference type="AlphaFoldDB" id="A0A381PQS9"/>
<dbReference type="InterPro" id="IPR006320">
    <property type="entry name" value="PTS_Nitro_regul"/>
</dbReference>
<proteinExistence type="predicted"/>